<gene>
    <name evidence="8" type="ORF">RN001_005907</name>
</gene>
<feature type="domain" description="THAP-type" evidence="7">
    <location>
        <begin position="1"/>
        <end position="93"/>
    </location>
</feature>
<organism evidence="8 9">
    <name type="scientific">Aquatica leii</name>
    <dbReference type="NCBI Taxonomy" id="1421715"/>
    <lineage>
        <taxon>Eukaryota</taxon>
        <taxon>Metazoa</taxon>
        <taxon>Ecdysozoa</taxon>
        <taxon>Arthropoda</taxon>
        <taxon>Hexapoda</taxon>
        <taxon>Insecta</taxon>
        <taxon>Pterygota</taxon>
        <taxon>Neoptera</taxon>
        <taxon>Endopterygota</taxon>
        <taxon>Coleoptera</taxon>
        <taxon>Polyphaga</taxon>
        <taxon>Elateriformia</taxon>
        <taxon>Elateroidea</taxon>
        <taxon>Lampyridae</taxon>
        <taxon>Luciolinae</taxon>
        <taxon>Aquatica</taxon>
    </lineage>
</organism>
<keyword evidence="4" id="KW-0862">Zinc</keyword>
<evidence type="ECO:0000259" key="7">
    <source>
        <dbReference type="PROSITE" id="PS50950"/>
    </source>
</evidence>
<evidence type="ECO:0000256" key="1">
    <source>
        <dbReference type="ARBA" id="ARBA00001968"/>
    </source>
</evidence>
<evidence type="ECO:0000313" key="9">
    <source>
        <dbReference type="Proteomes" id="UP001353858"/>
    </source>
</evidence>
<keyword evidence="2" id="KW-0479">Metal-binding</keyword>
<dbReference type="SMART" id="SM00980">
    <property type="entry name" value="THAP"/>
    <property type="match status" value="1"/>
</dbReference>
<dbReference type="PROSITE" id="PS50950">
    <property type="entry name" value="ZF_THAP"/>
    <property type="match status" value="1"/>
</dbReference>
<keyword evidence="3 6" id="KW-0863">Zinc-finger</keyword>
<evidence type="ECO:0000256" key="2">
    <source>
        <dbReference type="ARBA" id="ARBA00022723"/>
    </source>
</evidence>
<dbReference type="GO" id="GO:0008270">
    <property type="term" value="F:zinc ion binding"/>
    <property type="evidence" value="ECO:0007669"/>
    <property type="project" value="UniProtKB-KW"/>
</dbReference>
<reference evidence="9" key="1">
    <citation type="submission" date="2023-01" db="EMBL/GenBank/DDBJ databases">
        <title>Key to firefly adult light organ development and bioluminescence: homeobox transcription factors regulate luciferase expression and transportation to peroxisome.</title>
        <authorList>
            <person name="Fu X."/>
        </authorList>
    </citation>
    <scope>NUCLEOTIDE SEQUENCE [LARGE SCALE GENOMIC DNA]</scope>
</reference>
<dbReference type="InterPro" id="IPR027806">
    <property type="entry name" value="HARBI1_dom"/>
</dbReference>
<evidence type="ECO:0000256" key="5">
    <source>
        <dbReference type="ARBA" id="ARBA00023125"/>
    </source>
</evidence>
<evidence type="ECO:0000256" key="3">
    <source>
        <dbReference type="ARBA" id="ARBA00022771"/>
    </source>
</evidence>
<dbReference type="PANTHER" id="PTHR23080">
    <property type="entry name" value="THAP DOMAIN PROTEIN"/>
    <property type="match status" value="1"/>
</dbReference>
<sequence>MSNSQTRKSCVVPKCMNTTTNAPEKLFFVVPSNAQMRKKWIQVMKRVDPFGAKSCVYCCEDHFDIEKDMENYVKYKLVGGRIKLKKGVVPHKFECQQQKEDKPKRSAVQKRNRIKLVEELLAKDAIPSASNAPEEVYVVCCEDEHVVEDPLASGNNDLYLEKFKHHKAVQVRLKDKAVHKATITEEKYFKKEKKILNKKSSPNDAVRVRSFSDASSISSTNETYNLDQNSKSSDNAEYDKLHFRNHMQKTALLCISREPQLLLGLSKQCYFCINLLSETTNCTSRNIMITLKKLRLHQPNAILALDFGLATSSVATIIRRTVPAIASAMKSLVFFPPSADVLLNLPIPFRKSCFQVQSIIDCFEIQIEKPVDSVKQALTWSDYKACNTIKYLISITPDGLINFISEGYGGRATDTLIFEDCGILQALPQRAAVLADRGFKNIAHVLQQHGHTLIRPPSVSAQVQPTKKEVLETKKIAALRIHVERAIGRLRSFGFMLPHACVDLKQVDLLDSFVITACGMVNLQSCLFNLE</sequence>
<evidence type="ECO:0000313" key="8">
    <source>
        <dbReference type="EMBL" id="KAK4882588.1"/>
    </source>
</evidence>
<dbReference type="Pfam" id="PF13359">
    <property type="entry name" value="DDE_Tnp_4"/>
    <property type="match status" value="1"/>
</dbReference>
<name>A0AAN7QKM8_9COLE</name>
<protein>
    <recommendedName>
        <fullName evidence="7">THAP-type domain-containing protein</fullName>
    </recommendedName>
</protein>
<comment type="cofactor">
    <cofactor evidence="1">
        <name>a divalent metal cation</name>
        <dbReference type="ChEBI" id="CHEBI:60240"/>
    </cofactor>
</comment>
<evidence type="ECO:0000256" key="4">
    <source>
        <dbReference type="ARBA" id="ARBA00022833"/>
    </source>
</evidence>
<proteinExistence type="predicted"/>
<evidence type="ECO:0000256" key="6">
    <source>
        <dbReference type="PROSITE-ProRule" id="PRU00309"/>
    </source>
</evidence>
<dbReference type="GO" id="GO:0003677">
    <property type="term" value="F:DNA binding"/>
    <property type="evidence" value="ECO:0007669"/>
    <property type="project" value="UniProtKB-UniRule"/>
</dbReference>
<dbReference type="AlphaFoldDB" id="A0AAN7QKM8"/>
<dbReference type="SUPFAM" id="SSF57716">
    <property type="entry name" value="Glucocorticoid receptor-like (DNA-binding domain)"/>
    <property type="match status" value="1"/>
</dbReference>
<accession>A0AAN7QKM8</accession>
<dbReference type="InterPro" id="IPR006612">
    <property type="entry name" value="THAP_Znf"/>
</dbReference>
<dbReference type="Pfam" id="PF05485">
    <property type="entry name" value="THAP"/>
    <property type="match status" value="1"/>
</dbReference>
<dbReference type="EMBL" id="JARPUR010000002">
    <property type="protein sequence ID" value="KAK4882588.1"/>
    <property type="molecule type" value="Genomic_DNA"/>
</dbReference>
<keyword evidence="9" id="KW-1185">Reference proteome</keyword>
<keyword evidence="5 6" id="KW-0238">DNA-binding</keyword>
<comment type="caution">
    <text evidence="8">The sequence shown here is derived from an EMBL/GenBank/DDBJ whole genome shotgun (WGS) entry which is preliminary data.</text>
</comment>
<dbReference type="Proteomes" id="UP001353858">
    <property type="component" value="Unassembled WGS sequence"/>
</dbReference>